<dbReference type="EMBL" id="BOMP01000214">
    <property type="protein sequence ID" value="GIE46443.1"/>
    <property type="molecule type" value="Genomic_DNA"/>
</dbReference>
<proteinExistence type="predicted"/>
<dbReference type="EMBL" id="JACHNC010000001">
    <property type="protein sequence ID" value="MBB4749166.1"/>
    <property type="molecule type" value="Genomic_DNA"/>
</dbReference>
<keyword evidence="4" id="KW-1185">Reference proteome</keyword>
<organism evidence="2 3">
    <name type="scientific">Actinoplanes lobatus</name>
    <dbReference type="NCBI Taxonomy" id="113568"/>
    <lineage>
        <taxon>Bacteria</taxon>
        <taxon>Bacillati</taxon>
        <taxon>Actinomycetota</taxon>
        <taxon>Actinomycetes</taxon>
        <taxon>Micromonosporales</taxon>
        <taxon>Micromonosporaceae</taxon>
        <taxon>Actinoplanes</taxon>
    </lineage>
</organism>
<dbReference type="AlphaFoldDB" id="A0A7W7HEN8"/>
<evidence type="ECO:0000313" key="1">
    <source>
        <dbReference type="EMBL" id="GIE46443.1"/>
    </source>
</evidence>
<comment type="caution">
    <text evidence="2">The sequence shown here is derived from an EMBL/GenBank/DDBJ whole genome shotgun (WGS) entry which is preliminary data.</text>
</comment>
<gene>
    <name evidence="1" type="ORF">Alo02nite_93410</name>
    <name evidence="2" type="ORF">BJ964_003327</name>
</gene>
<reference evidence="2 3" key="1">
    <citation type="submission" date="2020-08" db="EMBL/GenBank/DDBJ databases">
        <title>Sequencing the genomes of 1000 actinobacteria strains.</title>
        <authorList>
            <person name="Klenk H.-P."/>
        </authorList>
    </citation>
    <scope>NUCLEOTIDE SEQUENCE [LARGE SCALE GENOMIC DNA]</scope>
    <source>
        <strain evidence="2 3">DSM 43150</strain>
    </source>
</reference>
<sequence length="71" mass="7914">MASDDAADRLAQVAAQLAARVREYGAEANGTWLRHQLPDPADRWRLIFVLAAAVPIDRPWLDLTAWTRGDT</sequence>
<evidence type="ECO:0000313" key="4">
    <source>
        <dbReference type="Proteomes" id="UP000631312"/>
    </source>
</evidence>
<dbReference type="RefSeq" id="WP_188121531.1">
    <property type="nucleotide sequence ID" value="NZ_BOMP01000214.1"/>
</dbReference>
<evidence type="ECO:0000313" key="2">
    <source>
        <dbReference type="EMBL" id="MBB4749166.1"/>
    </source>
</evidence>
<name>A0A7W7HEN8_9ACTN</name>
<dbReference type="Proteomes" id="UP000631312">
    <property type="component" value="Unassembled WGS sequence"/>
</dbReference>
<dbReference type="Proteomes" id="UP000590511">
    <property type="component" value="Unassembled WGS sequence"/>
</dbReference>
<protein>
    <submittedName>
        <fullName evidence="2">Uncharacterized protein</fullName>
    </submittedName>
</protein>
<reference evidence="1 4" key="2">
    <citation type="submission" date="2021-01" db="EMBL/GenBank/DDBJ databases">
        <title>Whole genome shotgun sequence of Actinoplanes lobatus NBRC 12513.</title>
        <authorList>
            <person name="Komaki H."/>
            <person name="Tamura T."/>
        </authorList>
    </citation>
    <scope>NUCLEOTIDE SEQUENCE [LARGE SCALE GENOMIC DNA]</scope>
    <source>
        <strain evidence="1 4">NBRC 12513</strain>
    </source>
</reference>
<accession>A0A7W7HEN8</accession>
<evidence type="ECO:0000313" key="3">
    <source>
        <dbReference type="Proteomes" id="UP000590511"/>
    </source>
</evidence>